<reference evidence="2 3" key="1">
    <citation type="submission" date="2019-06" db="EMBL/GenBank/DDBJ databases">
        <authorList>
            <person name="Palmer J.M."/>
        </authorList>
    </citation>
    <scope>NUCLEOTIDE SEQUENCE [LARGE SCALE GENOMIC DNA]</scope>
    <source>
        <strain evidence="2 3">TWF788</strain>
    </source>
</reference>
<feature type="region of interest" description="Disordered" evidence="1">
    <location>
        <begin position="39"/>
        <end position="59"/>
    </location>
</feature>
<protein>
    <submittedName>
        <fullName evidence="2">Uncharacterized protein</fullName>
    </submittedName>
</protein>
<evidence type="ECO:0000313" key="3">
    <source>
        <dbReference type="Proteomes" id="UP000479691"/>
    </source>
</evidence>
<dbReference type="AlphaFoldDB" id="A0A7C8PLT4"/>
<sequence length="82" mass="9354">MPTGRFREQFRRFIASEILAASIASGPPKDLSRLEMPKYPIQTRPPKMPSESTRAASTESATLVRIAEYVFDEKYSNQNKFN</sequence>
<feature type="compositionally biased region" description="Low complexity" evidence="1">
    <location>
        <begin position="50"/>
        <end position="59"/>
    </location>
</feature>
<dbReference type="Proteomes" id="UP000479691">
    <property type="component" value="Unassembled WGS sequence"/>
</dbReference>
<evidence type="ECO:0000256" key="1">
    <source>
        <dbReference type="SAM" id="MobiDB-lite"/>
    </source>
</evidence>
<evidence type="ECO:0000313" key="2">
    <source>
        <dbReference type="EMBL" id="KAF3172752.1"/>
    </source>
</evidence>
<proteinExistence type="predicted"/>
<organism evidence="2 3">
    <name type="scientific">Orbilia oligospora</name>
    <name type="common">Nematode-trapping fungus</name>
    <name type="synonym">Arthrobotrys oligospora</name>
    <dbReference type="NCBI Taxonomy" id="2813651"/>
    <lineage>
        <taxon>Eukaryota</taxon>
        <taxon>Fungi</taxon>
        <taxon>Dikarya</taxon>
        <taxon>Ascomycota</taxon>
        <taxon>Pezizomycotina</taxon>
        <taxon>Orbiliomycetes</taxon>
        <taxon>Orbiliales</taxon>
        <taxon>Orbiliaceae</taxon>
        <taxon>Orbilia</taxon>
    </lineage>
</organism>
<comment type="caution">
    <text evidence="2">The sequence shown here is derived from an EMBL/GenBank/DDBJ whole genome shotgun (WGS) entry which is preliminary data.</text>
</comment>
<gene>
    <name evidence="2" type="ORF">TWF788_009345</name>
</gene>
<name>A0A7C8PLT4_ORBOL</name>
<accession>A0A7C8PLT4</accession>
<dbReference type="EMBL" id="JAABOE010000063">
    <property type="protein sequence ID" value="KAF3172752.1"/>
    <property type="molecule type" value="Genomic_DNA"/>
</dbReference>